<proteinExistence type="predicted"/>
<dbReference type="Gene3D" id="3.40.960.10">
    <property type="entry name" value="VSR Endonuclease"/>
    <property type="match status" value="1"/>
</dbReference>
<dbReference type="EMBL" id="FWXV01000002">
    <property type="protein sequence ID" value="SMC85368.1"/>
    <property type="molecule type" value="Genomic_DNA"/>
</dbReference>
<reference evidence="2 3" key="1">
    <citation type="submission" date="2017-04" db="EMBL/GenBank/DDBJ databases">
        <authorList>
            <person name="Afonso C.L."/>
            <person name="Miller P.J."/>
            <person name="Scott M.A."/>
            <person name="Spackman E."/>
            <person name="Goraichik I."/>
            <person name="Dimitrov K.M."/>
            <person name="Suarez D.L."/>
            <person name="Swayne D.E."/>
        </authorList>
    </citation>
    <scope>NUCLEOTIDE SEQUENCE [LARGE SCALE GENOMIC DNA]</scope>
    <source>
        <strain evidence="2 3">DSM 43828</strain>
    </source>
</reference>
<dbReference type="Pfam" id="PF04480">
    <property type="entry name" value="DUF559"/>
    <property type="match status" value="1"/>
</dbReference>
<evidence type="ECO:0000259" key="1">
    <source>
        <dbReference type="Pfam" id="PF04480"/>
    </source>
</evidence>
<gene>
    <name evidence="2" type="ORF">SAMN05661093_02173</name>
</gene>
<name>A0A1Y5XCB4_KIBAR</name>
<accession>A0A1Y5XCB4</accession>
<protein>
    <recommendedName>
        <fullName evidence="1">DUF559 domain-containing protein</fullName>
    </recommendedName>
</protein>
<organism evidence="2 3">
    <name type="scientific">Kibdelosporangium aridum</name>
    <dbReference type="NCBI Taxonomy" id="2030"/>
    <lineage>
        <taxon>Bacteria</taxon>
        <taxon>Bacillati</taxon>
        <taxon>Actinomycetota</taxon>
        <taxon>Actinomycetes</taxon>
        <taxon>Pseudonocardiales</taxon>
        <taxon>Pseudonocardiaceae</taxon>
        <taxon>Kibdelosporangium</taxon>
    </lineage>
</organism>
<dbReference type="InterPro" id="IPR007569">
    <property type="entry name" value="DUF559"/>
</dbReference>
<dbReference type="Proteomes" id="UP000192674">
    <property type="component" value="Unassembled WGS sequence"/>
</dbReference>
<feature type="domain" description="DUF559" evidence="1">
    <location>
        <begin position="214"/>
        <end position="261"/>
    </location>
</feature>
<dbReference type="OrthoDB" id="3173471at2"/>
<evidence type="ECO:0000313" key="3">
    <source>
        <dbReference type="Proteomes" id="UP000192674"/>
    </source>
</evidence>
<keyword evidence="3" id="KW-1185">Reference proteome</keyword>
<dbReference type="AlphaFoldDB" id="A0A1Y5XCB4"/>
<sequence>MGPLVEKLGRYEVRAELNEGHLIHFAKEVLVERCRAADFLTRAAAAILLAGPDAVLTGHTAARLYGCDAADDAPIHVLLPYRCRLRSREGVVVHHSGSVPEQVEALHGLPVLALEHSLAEMLCRARPAGAFACLEQALAMQADDSRESFRGLVAECVLARADKRGYRRAATLLELATGLTESPAESWLMVRLVDAGIPEPVPQFVIVGVDGRERYRLDFAWPELRVALEYDGYAAHEGREGQDLEREQDLVRRGWIVVRATAVDLKEPTRTHRGASAGLPPSKGRGLRDHRVLECAFHCVGVVDTGCWNGGHA</sequence>
<evidence type="ECO:0000313" key="2">
    <source>
        <dbReference type="EMBL" id="SMC85368.1"/>
    </source>
</evidence>